<reference evidence="7 8" key="1">
    <citation type="journal article" date="2016" name="Int. J. Syst. Evol. Microbiol.">
        <title>Panacibacter ginsenosidivorans gen. nov., sp. nov., with ginsenoside converting activity isolated from soil of a ginseng field.</title>
        <authorList>
            <person name="Siddiqi M.Z."/>
            <person name="Muhammad Shafi S."/>
            <person name="Choi K.D."/>
            <person name="Im W.T."/>
        </authorList>
    </citation>
    <scope>NUCLEOTIDE SEQUENCE [LARGE SCALE GENOMIC DNA]</scope>
    <source>
        <strain evidence="7 8">Gsoil1550</strain>
    </source>
</reference>
<sequence>MRIKDAGIILTKTYLVFKRNDPLRLAGATAFFTTFALPPILIILIQLFGLLFNPVQVSTKLFSQVQSLLGKEGTEQIHKILTGFQELAHNWLITIGGFLFLIFVATTLFSVVSNSLNQLWNIKLETKPGITFRLTLRIKSVAIIVFTGLLLFAQLLASALQALLASYLDDIWSGFNSLLYKIISQLVFVVIVTGWFTIVFRYLANAHPSWKVAFTGGLFTGILFTIGKIILGLLLTFSNLKTVFGAAGSFVLILLFVFYSAFIFYYGAAFTKVWADNKKKPLQLDKRAYEYTIEEIRKK</sequence>
<dbReference type="EMBL" id="CP042435">
    <property type="protein sequence ID" value="QEC67888.1"/>
    <property type="molecule type" value="Genomic_DNA"/>
</dbReference>
<feature type="transmembrane region" description="Helical" evidence="6">
    <location>
        <begin position="178"/>
        <end position="200"/>
    </location>
</feature>
<proteinExistence type="predicted"/>
<keyword evidence="4 6" id="KW-1133">Transmembrane helix</keyword>
<dbReference type="InterPro" id="IPR017039">
    <property type="entry name" value="Virul_fac_BrkB"/>
</dbReference>
<evidence type="ECO:0000256" key="6">
    <source>
        <dbReference type="SAM" id="Phobius"/>
    </source>
</evidence>
<comment type="subcellular location">
    <subcellularLocation>
        <location evidence="1">Cell membrane</location>
        <topology evidence="1">Multi-pass membrane protein</topology>
    </subcellularLocation>
</comment>
<dbReference type="PANTHER" id="PTHR30213:SF1">
    <property type="entry name" value="INNER MEMBRANE PROTEIN YHJD"/>
    <property type="match status" value="1"/>
</dbReference>
<evidence type="ECO:0000313" key="8">
    <source>
        <dbReference type="Proteomes" id="UP000321533"/>
    </source>
</evidence>
<dbReference type="Pfam" id="PF03631">
    <property type="entry name" value="Virul_fac_BrkB"/>
    <property type="match status" value="1"/>
</dbReference>
<keyword evidence="5 6" id="KW-0472">Membrane</keyword>
<dbReference type="PIRSF" id="PIRSF035875">
    <property type="entry name" value="RNase_BN"/>
    <property type="match status" value="1"/>
</dbReference>
<evidence type="ECO:0000256" key="1">
    <source>
        <dbReference type="ARBA" id="ARBA00004651"/>
    </source>
</evidence>
<dbReference type="RefSeq" id="WP_147189695.1">
    <property type="nucleotide sequence ID" value="NZ_CP042435.1"/>
</dbReference>
<accession>A0A5B8VC87</accession>
<feature type="transmembrane region" description="Helical" evidence="6">
    <location>
        <begin position="212"/>
        <end position="237"/>
    </location>
</feature>
<feature type="transmembrane region" description="Helical" evidence="6">
    <location>
        <begin position="141"/>
        <end position="166"/>
    </location>
</feature>
<feature type="transmembrane region" description="Helical" evidence="6">
    <location>
        <begin position="243"/>
        <end position="270"/>
    </location>
</feature>
<dbReference type="AlphaFoldDB" id="A0A5B8VC87"/>
<organism evidence="7 8">
    <name type="scientific">Panacibacter ginsenosidivorans</name>
    <dbReference type="NCBI Taxonomy" id="1813871"/>
    <lineage>
        <taxon>Bacteria</taxon>
        <taxon>Pseudomonadati</taxon>
        <taxon>Bacteroidota</taxon>
        <taxon>Chitinophagia</taxon>
        <taxon>Chitinophagales</taxon>
        <taxon>Chitinophagaceae</taxon>
        <taxon>Panacibacter</taxon>
    </lineage>
</organism>
<dbReference type="PANTHER" id="PTHR30213">
    <property type="entry name" value="INNER MEMBRANE PROTEIN YHJD"/>
    <property type="match status" value="1"/>
</dbReference>
<dbReference type="KEGG" id="pgin:FRZ67_11470"/>
<feature type="transmembrane region" description="Helical" evidence="6">
    <location>
        <begin position="25"/>
        <end position="52"/>
    </location>
</feature>
<protein>
    <submittedName>
        <fullName evidence="7">YihY/virulence factor BrkB family protein</fullName>
    </submittedName>
</protein>
<dbReference type="Proteomes" id="UP000321533">
    <property type="component" value="Chromosome"/>
</dbReference>
<evidence type="ECO:0000256" key="3">
    <source>
        <dbReference type="ARBA" id="ARBA00022692"/>
    </source>
</evidence>
<keyword evidence="2" id="KW-1003">Cell membrane</keyword>
<evidence type="ECO:0000313" key="7">
    <source>
        <dbReference type="EMBL" id="QEC67888.1"/>
    </source>
</evidence>
<feature type="transmembrane region" description="Helical" evidence="6">
    <location>
        <begin position="91"/>
        <end position="112"/>
    </location>
</feature>
<evidence type="ECO:0000256" key="2">
    <source>
        <dbReference type="ARBA" id="ARBA00022475"/>
    </source>
</evidence>
<name>A0A5B8VC87_9BACT</name>
<keyword evidence="8" id="KW-1185">Reference proteome</keyword>
<dbReference type="GO" id="GO:0005886">
    <property type="term" value="C:plasma membrane"/>
    <property type="evidence" value="ECO:0007669"/>
    <property type="project" value="UniProtKB-SubCell"/>
</dbReference>
<gene>
    <name evidence="7" type="ORF">FRZ67_11470</name>
</gene>
<dbReference type="OrthoDB" id="9797028at2"/>
<evidence type="ECO:0000256" key="4">
    <source>
        <dbReference type="ARBA" id="ARBA00022989"/>
    </source>
</evidence>
<keyword evidence="3 6" id="KW-0812">Transmembrane</keyword>
<evidence type="ECO:0000256" key="5">
    <source>
        <dbReference type="ARBA" id="ARBA00023136"/>
    </source>
</evidence>